<evidence type="ECO:0000313" key="1">
    <source>
        <dbReference type="EMBL" id="KAF4432611.1"/>
    </source>
</evidence>
<name>A0A8H4JL64_9HYPO</name>
<proteinExistence type="predicted"/>
<dbReference type="OrthoDB" id="5412996at2759"/>
<reference evidence="1" key="1">
    <citation type="submission" date="2020-01" db="EMBL/GenBank/DDBJ databases">
        <title>Identification and distribution of gene clusters putatively required for synthesis of sphingolipid metabolism inhibitors in phylogenetically diverse species of the filamentous fungus Fusarium.</title>
        <authorList>
            <person name="Kim H.-S."/>
            <person name="Busman M."/>
            <person name="Brown D.W."/>
            <person name="Divon H."/>
            <person name="Uhlig S."/>
            <person name="Proctor R.H."/>
        </authorList>
    </citation>
    <scope>NUCLEOTIDE SEQUENCE</scope>
    <source>
        <strain evidence="1">NRRL 53441</strain>
    </source>
</reference>
<dbReference type="Proteomes" id="UP000605986">
    <property type="component" value="Unassembled WGS sequence"/>
</dbReference>
<accession>A0A8H4JL64</accession>
<comment type="caution">
    <text evidence="1">The sequence shown here is derived from an EMBL/GenBank/DDBJ whole genome shotgun (WGS) entry which is preliminary data.</text>
</comment>
<organism evidence="1 2">
    <name type="scientific">Fusarium austroafricanum</name>
    <dbReference type="NCBI Taxonomy" id="2364996"/>
    <lineage>
        <taxon>Eukaryota</taxon>
        <taxon>Fungi</taxon>
        <taxon>Dikarya</taxon>
        <taxon>Ascomycota</taxon>
        <taxon>Pezizomycotina</taxon>
        <taxon>Sordariomycetes</taxon>
        <taxon>Hypocreomycetidae</taxon>
        <taxon>Hypocreales</taxon>
        <taxon>Nectriaceae</taxon>
        <taxon>Fusarium</taxon>
        <taxon>Fusarium concolor species complex</taxon>
    </lineage>
</organism>
<evidence type="ECO:0000313" key="2">
    <source>
        <dbReference type="Proteomes" id="UP000605986"/>
    </source>
</evidence>
<protein>
    <submittedName>
        <fullName evidence="1">Kinase-like domain</fullName>
    </submittedName>
</protein>
<keyword evidence="1" id="KW-0808">Transferase</keyword>
<gene>
    <name evidence="1" type="ORF">F53441_13821</name>
</gene>
<keyword evidence="1" id="KW-0418">Kinase</keyword>
<keyword evidence="2" id="KW-1185">Reference proteome</keyword>
<dbReference type="EMBL" id="JAADJG010000948">
    <property type="protein sequence ID" value="KAF4432611.1"/>
    <property type="molecule type" value="Genomic_DNA"/>
</dbReference>
<dbReference type="AlphaFoldDB" id="A0A8H4JL64"/>
<sequence>MALCRQRTTAGIIPTSAGPFRLRGDDFRAGNILLDEADEMAAIIDLEFAYAGPTQFILDSPGWLLLDLAETWDFGIDD</sequence>
<dbReference type="GO" id="GO:0016301">
    <property type="term" value="F:kinase activity"/>
    <property type="evidence" value="ECO:0007669"/>
    <property type="project" value="UniProtKB-KW"/>
</dbReference>